<dbReference type="NCBIfam" id="NF041216">
    <property type="entry name" value="CU044_2847_fam"/>
    <property type="match status" value="1"/>
</dbReference>
<organism evidence="2 3">
    <name type="scientific">Methylomonas koyamae</name>
    <dbReference type="NCBI Taxonomy" id="702114"/>
    <lineage>
        <taxon>Bacteria</taxon>
        <taxon>Pseudomonadati</taxon>
        <taxon>Pseudomonadota</taxon>
        <taxon>Gammaproteobacteria</taxon>
        <taxon>Methylococcales</taxon>
        <taxon>Methylococcaceae</taxon>
        <taxon>Methylomonas</taxon>
    </lineage>
</organism>
<evidence type="ECO:0000313" key="3">
    <source>
        <dbReference type="Proteomes" id="UP000077628"/>
    </source>
</evidence>
<accession>A0A177N648</accession>
<protein>
    <recommendedName>
        <fullName evidence="1">Trypsin-co-occurring domain-containing protein</fullName>
    </recommendedName>
</protein>
<dbReference type="InterPro" id="IPR045794">
    <property type="entry name" value="Trypco1"/>
</dbReference>
<sequence>MSRTIEALKFGDETIYIEVSDVEARGGASHGDKDLQDVNALDDIVDAAEQIRGTIKALAKTVQGALAESQPKEWTLEINLGFKGSAGIPFLAEGEANGAVKVTAKWQK</sequence>
<feature type="domain" description="Trypsin-co-occurring" evidence="1">
    <location>
        <begin position="11"/>
        <end position="108"/>
    </location>
</feature>
<dbReference type="Pfam" id="PF19493">
    <property type="entry name" value="Trypco1"/>
    <property type="match status" value="1"/>
</dbReference>
<gene>
    <name evidence="2" type="ORF">A1355_13460</name>
</gene>
<dbReference type="STRING" id="702114.A1355_13460"/>
<proteinExistence type="predicted"/>
<dbReference type="RefSeq" id="WP_064031223.1">
    <property type="nucleotide sequence ID" value="NZ_LUUK01000209.1"/>
</dbReference>
<name>A0A177N648_9GAMM</name>
<reference evidence="3" key="1">
    <citation type="submission" date="2016-03" db="EMBL/GenBank/DDBJ databases">
        <authorList>
            <person name="Heylen K."/>
            <person name="De Vos P."/>
            <person name="Vekeman B."/>
        </authorList>
    </citation>
    <scope>NUCLEOTIDE SEQUENCE [LARGE SCALE GENOMIC DNA]</scope>
    <source>
        <strain evidence="3">R-45383</strain>
    </source>
</reference>
<dbReference type="AlphaFoldDB" id="A0A177N648"/>
<dbReference type="Proteomes" id="UP000077628">
    <property type="component" value="Unassembled WGS sequence"/>
</dbReference>
<comment type="caution">
    <text evidence="2">The sequence shown here is derived from an EMBL/GenBank/DDBJ whole genome shotgun (WGS) entry which is preliminary data.</text>
</comment>
<keyword evidence="3" id="KW-1185">Reference proteome</keyword>
<dbReference type="OrthoDB" id="7066894at2"/>
<evidence type="ECO:0000313" key="2">
    <source>
        <dbReference type="EMBL" id="OAI13508.1"/>
    </source>
</evidence>
<evidence type="ECO:0000259" key="1">
    <source>
        <dbReference type="Pfam" id="PF19493"/>
    </source>
</evidence>
<dbReference type="EMBL" id="LUUK01000209">
    <property type="protein sequence ID" value="OAI13508.1"/>
    <property type="molecule type" value="Genomic_DNA"/>
</dbReference>